<dbReference type="InterPro" id="IPR044068">
    <property type="entry name" value="CB"/>
</dbReference>
<dbReference type="SUPFAM" id="SSF56349">
    <property type="entry name" value="DNA breaking-rejoining enzymes"/>
    <property type="match status" value="1"/>
</dbReference>
<organism evidence="4 5">
    <name type="scientific">Halobacillus naozhouensis</name>
    <dbReference type="NCBI Taxonomy" id="554880"/>
    <lineage>
        <taxon>Bacteria</taxon>
        <taxon>Bacillati</taxon>
        <taxon>Bacillota</taxon>
        <taxon>Bacilli</taxon>
        <taxon>Bacillales</taxon>
        <taxon>Bacillaceae</taxon>
        <taxon>Halobacillus</taxon>
    </lineage>
</organism>
<dbReference type="InterPro" id="IPR010998">
    <property type="entry name" value="Integrase_recombinase_N"/>
</dbReference>
<dbReference type="EMBL" id="CP121671">
    <property type="protein sequence ID" value="WFT75934.1"/>
    <property type="molecule type" value="Genomic_DNA"/>
</dbReference>
<reference evidence="4 5" key="1">
    <citation type="submission" date="2023-04" db="EMBL/GenBank/DDBJ databases">
        <title>Genome sequence of Halobacillus naozhouensis KACC 21980.</title>
        <authorList>
            <person name="Kim S."/>
            <person name="Heo J."/>
            <person name="Kwon S.-W."/>
        </authorList>
    </citation>
    <scope>NUCLEOTIDE SEQUENCE [LARGE SCALE GENOMIC DNA]</scope>
    <source>
        <strain evidence="4 5">KCTC 13234</strain>
    </source>
</reference>
<dbReference type="Gene3D" id="1.10.150.130">
    <property type="match status" value="1"/>
</dbReference>
<evidence type="ECO:0000313" key="5">
    <source>
        <dbReference type="Proteomes" id="UP001221597"/>
    </source>
</evidence>
<dbReference type="Pfam" id="PF13495">
    <property type="entry name" value="Phage_int_SAM_4"/>
    <property type="match status" value="1"/>
</dbReference>
<dbReference type="Proteomes" id="UP001221597">
    <property type="component" value="Chromosome"/>
</dbReference>
<evidence type="ECO:0000259" key="3">
    <source>
        <dbReference type="PROSITE" id="PS51900"/>
    </source>
</evidence>
<evidence type="ECO:0000313" key="4">
    <source>
        <dbReference type="EMBL" id="WFT75934.1"/>
    </source>
</evidence>
<keyword evidence="5" id="KW-1185">Reference proteome</keyword>
<feature type="domain" description="Core-binding (CB)" evidence="3">
    <location>
        <begin position="5"/>
        <end position="86"/>
    </location>
</feature>
<dbReference type="InterPro" id="IPR004107">
    <property type="entry name" value="Integrase_SAM-like_N"/>
</dbReference>
<protein>
    <submittedName>
        <fullName evidence="4">Phage integrase SAM-like domain-containing protein</fullName>
    </submittedName>
</protein>
<dbReference type="PROSITE" id="PS51900">
    <property type="entry name" value="CB"/>
    <property type="match status" value="1"/>
</dbReference>
<name>A0ABY8J2X4_9BACI</name>
<dbReference type="InterPro" id="IPR011010">
    <property type="entry name" value="DNA_brk_join_enz"/>
</dbReference>
<sequence>MLIEMSFKELITEKRFQGLTENSVRSYENLAGHFGKWLQSNEVYHTQDLTSQTVKSYLMYCKDNGNKPKTFNSKLKLIRAWVRWMLDEEIIDKGLCKNIKLVREDDSPKIV</sequence>
<evidence type="ECO:0000256" key="2">
    <source>
        <dbReference type="PROSITE-ProRule" id="PRU01248"/>
    </source>
</evidence>
<proteinExistence type="predicted"/>
<evidence type="ECO:0000256" key="1">
    <source>
        <dbReference type="ARBA" id="ARBA00023125"/>
    </source>
</evidence>
<keyword evidence="1 2" id="KW-0238">DNA-binding</keyword>
<accession>A0ABY8J2X4</accession>
<dbReference type="RefSeq" id="WP_283077896.1">
    <property type="nucleotide sequence ID" value="NZ_CP121671.1"/>
</dbReference>
<gene>
    <name evidence="4" type="ORF">P9989_06090</name>
</gene>